<reference evidence="9" key="1">
    <citation type="submission" date="2020-09" db="EMBL/GenBank/DDBJ databases">
        <title>Taishania pollutisoli gen. nov., sp. nov., Isolated from Tetrabromobisphenol A-Contaminated Soil.</title>
        <authorList>
            <person name="Chen Q."/>
        </authorList>
    </citation>
    <scope>NUCLEOTIDE SEQUENCE</scope>
    <source>
        <strain evidence="9">CZZ-1</strain>
    </source>
</reference>
<keyword evidence="10" id="KW-1185">Reference proteome</keyword>
<keyword evidence="3 7" id="KW-1003">Cell membrane</keyword>
<sequence length="226" mass="25651">MEVLHSFLDFFLHLDDHLFEMILNYGVWIYAILFLIIFVETGLVVMPFLPGDSLLFAAGTFCAGITKDGQTAELNLWLVLILLLIAAVIGDALNYYLGKRVGLKMLQWKIRGKQLVKQEYIDKTHTFYEKHGPKTIIIARFVPIVRTFAPFVAGIGEMSYGKFFRFNLIGGFSWVVGLTLLGYFFGGLEIVQENFETVIFGIILISIIPIIIEFIRNKAASKKTKK</sequence>
<feature type="domain" description="VTT" evidence="8">
    <location>
        <begin position="49"/>
        <end position="183"/>
    </location>
</feature>
<organism evidence="9 10">
    <name type="scientific">Taishania pollutisoli</name>
    <dbReference type="NCBI Taxonomy" id="2766479"/>
    <lineage>
        <taxon>Bacteria</taxon>
        <taxon>Pseudomonadati</taxon>
        <taxon>Bacteroidota</taxon>
        <taxon>Flavobacteriia</taxon>
        <taxon>Flavobacteriales</taxon>
        <taxon>Crocinitomicaceae</taxon>
        <taxon>Taishania</taxon>
    </lineage>
</organism>
<dbReference type="GO" id="GO:0005886">
    <property type="term" value="C:plasma membrane"/>
    <property type="evidence" value="ECO:0007669"/>
    <property type="project" value="UniProtKB-SubCell"/>
</dbReference>
<protein>
    <submittedName>
        <fullName evidence="9">DedA family protein</fullName>
    </submittedName>
</protein>
<dbReference type="InterPro" id="IPR058127">
    <property type="entry name" value="DedA"/>
</dbReference>
<dbReference type="InterPro" id="IPR032818">
    <property type="entry name" value="DedA-like"/>
</dbReference>
<feature type="transmembrane region" description="Helical" evidence="7">
    <location>
        <begin position="27"/>
        <end position="49"/>
    </location>
</feature>
<evidence type="ECO:0000256" key="7">
    <source>
        <dbReference type="RuleBase" id="RU367016"/>
    </source>
</evidence>
<evidence type="ECO:0000313" key="9">
    <source>
        <dbReference type="EMBL" id="MBC9812503.1"/>
    </source>
</evidence>
<evidence type="ECO:0000259" key="8">
    <source>
        <dbReference type="Pfam" id="PF09335"/>
    </source>
</evidence>
<keyword evidence="5 7" id="KW-1133">Transmembrane helix</keyword>
<evidence type="ECO:0000256" key="3">
    <source>
        <dbReference type="ARBA" id="ARBA00022475"/>
    </source>
</evidence>
<gene>
    <name evidence="9" type="ORF">H9Y05_08485</name>
</gene>
<dbReference type="RefSeq" id="WP_216714032.1">
    <property type="nucleotide sequence ID" value="NZ_JACVEL010000004.1"/>
</dbReference>
<dbReference type="PANTHER" id="PTHR30353">
    <property type="entry name" value="INNER MEMBRANE PROTEIN DEDA-RELATED"/>
    <property type="match status" value="1"/>
</dbReference>
<evidence type="ECO:0000256" key="1">
    <source>
        <dbReference type="ARBA" id="ARBA00004651"/>
    </source>
</evidence>
<keyword evidence="6 7" id="KW-0472">Membrane</keyword>
<evidence type="ECO:0000256" key="2">
    <source>
        <dbReference type="ARBA" id="ARBA00010792"/>
    </source>
</evidence>
<feature type="transmembrane region" description="Helical" evidence="7">
    <location>
        <begin position="197"/>
        <end position="215"/>
    </location>
</feature>
<dbReference type="AlphaFoldDB" id="A0A8J6TZS5"/>
<dbReference type="EMBL" id="JACVEL010000004">
    <property type="protein sequence ID" value="MBC9812503.1"/>
    <property type="molecule type" value="Genomic_DNA"/>
</dbReference>
<comment type="caution">
    <text evidence="9">The sequence shown here is derived from an EMBL/GenBank/DDBJ whole genome shotgun (WGS) entry which is preliminary data.</text>
</comment>
<comment type="subcellular location">
    <subcellularLocation>
        <location evidence="1 7">Cell membrane</location>
        <topology evidence="1 7">Multi-pass membrane protein</topology>
    </subcellularLocation>
</comment>
<feature type="transmembrane region" description="Helical" evidence="7">
    <location>
        <begin position="166"/>
        <end position="185"/>
    </location>
</feature>
<proteinExistence type="inferred from homology"/>
<evidence type="ECO:0000256" key="6">
    <source>
        <dbReference type="ARBA" id="ARBA00023136"/>
    </source>
</evidence>
<keyword evidence="4 7" id="KW-0812">Transmembrane</keyword>
<dbReference type="PANTHER" id="PTHR30353:SF0">
    <property type="entry name" value="TRANSMEMBRANE PROTEIN"/>
    <property type="match status" value="1"/>
</dbReference>
<dbReference type="Proteomes" id="UP000652681">
    <property type="component" value="Unassembled WGS sequence"/>
</dbReference>
<name>A0A8J6TZS5_9FLAO</name>
<dbReference type="Pfam" id="PF09335">
    <property type="entry name" value="VTT_dom"/>
    <property type="match status" value="1"/>
</dbReference>
<evidence type="ECO:0000256" key="4">
    <source>
        <dbReference type="ARBA" id="ARBA00022692"/>
    </source>
</evidence>
<dbReference type="InterPro" id="IPR032816">
    <property type="entry name" value="VTT_dom"/>
</dbReference>
<dbReference type="NCBIfam" id="NF008102">
    <property type="entry name" value="PRK10847.1"/>
    <property type="match status" value="1"/>
</dbReference>
<accession>A0A8J6TZS5</accession>
<evidence type="ECO:0000256" key="5">
    <source>
        <dbReference type="ARBA" id="ARBA00022989"/>
    </source>
</evidence>
<evidence type="ECO:0000313" key="10">
    <source>
        <dbReference type="Proteomes" id="UP000652681"/>
    </source>
</evidence>
<comment type="similarity">
    <text evidence="2 7">Belongs to the DedA family.</text>
</comment>
<feature type="transmembrane region" description="Helical" evidence="7">
    <location>
        <begin position="76"/>
        <end position="97"/>
    </location>
</feature>